<proteinExistence type="predicted"/>
<dbReference type="AlphaFoldDB" id="A0AAV8X0C8"/>
<keyword evidence="2" id="KW-1185">Reference proteome</keyword>
<reference evidence="1" key="1">
    <citation type="journal article" date="2023" name="Insect Mol. Biol.">
        <title>Genome sequencing provides insights into the evolution of gene families encoding plant cell wall-degrading enzymes in longhorned beetles.</title>
        <authorList>
            <person name="Shin N.R."/>
            <person name="Okamura Y."/>
            <person name="Kirsch R."/>
            <person name="Pauchet Y."/>
        </authorList>
    </citation>
    <scope>NUCLEOTIDE SEQUENCE</scope>
    <source>
        <strain evidence="1">RBIC_L_NR</strain>
    </source>
</reference>
<gene>
    <name evidence="1" type="ORF">NQ314_015033</name>
</gene>
<accession>A0AAV8X0C8</accession>
<evidence type="ECO:0000313" key="1">
    <source>
        <dbReference type="EMBL" id="KAJ8931987.1"/>
    </source>
</evidence>
<evidence type="ECO:0000313" key="2">
    <source>
        <dbReference type="Proteomes" id="UP001162156"/>
    </source>
</evidence>
<protein>
    <submittedName>
        <fullName evidence="1">Uncharacterized protein</fullName>
    </submittedName>
</protein>
<dbReference type="EMBL" id="JANEYF010004174">
    <property type="protein sequence ID" value="KAJ8931987.1"/>
    <property type="molecule type" value="Genomic_DNA"/>
</dbReference>
<sequence>MSNITMSGRGRNRGIRSKWSEQTLKNAVAAVVAVGCLVKLPDHFQYLEELYPDMLIITEPISQQWDIEQH</sequence>
<organism evidence="1 2">
    <name type="scientific">Rhamnusium bicolor</name>
    <dbReference type="NCBI Taxonomy" id="1586634"/>
    <lineage>
        <taxon>Eukaryota</taxon>
        <taxon>Metazoa</taxon>
        <taxon>Ecdysozoa</taxon>
        <taxon>Arthropoda</taxon>
        <taxon>Hexapoda</taxon>
        <taxon>Insecta</taxon>
        <taxon>Pterygota</taxon>
        <taxon>Neoptera</taxon>
        <taxon>Endopterygota</taxon>
        <taxon>Coleoptera</taxon>
        <taxon>Polyphaga</taxon>
        <taxon>Cucujiformia</taxon>
        <taxon>Chrysomeloidea</taxon>
        <taxon>Cerambycidae</taxon>
        <taxon>Lepturinae</taxon>
        <taxon>Rhagiini</taxon>
        <taxon>Rhamnusium</taxon>
    </lineage>
</organism>
<comment type="caution">
    <text evidence="1">The sequence shown here is derived from an EMBL/GenBank/DDBJ whole genome shotgun (WGS) entry which is preliminary data.</text>
</comment>
<dbReference type="Proteomes" id="UP001162156">
    <property type="component" value="Unassembled WGS sequence"/>
</dbReference>
<name>A0AAV8X0C8_9CUCU</name>